<dbReference type="GO" id="GO:0003735">
    <property type="term" value="F:structural constituent of ribosome"/>
    <property type="evidence" value="ECO:0007669"/>
    <property type="project" value="InterPro"/>
</dbReference>
<keyword evidence="3 6" id="KW-0694">RNA-binding</keyword>
<organism evidence="8 9">
    <name type="scientific">Candidatus Palibaumannia cicadellinicola</name>
    <dbReference type="NCBI Taxonomy" id="186490"/>
    <lineage>
        <taxon>Bacteria</taxon>
        <taxon>Pseudomonadati</taxon>
        <taxon>Pseudomonadota</taxon>
        <taxon>Gammaproteobacteria</taxon>
        <taxon>Candidatus Palibaumannia</taxon>
    </lineage>
</organism>
<evidence type="ECO:0000256" key="1">
    <source>
        <dbReference type="ARBA" id="ARBA00008563"/>
    </source>
</evidence>
<evidence type="ECO:0000256" key="4">
    <source>
        <dbReference type="ARBA" id="ARBA00022980"/>
    </source>
</evidence>
<dbReference type="eggNOG" id="COG0261">
    <property type="taxonomic scope" value="Bacteria"/>
</dbReference>
<dbReference type="OrthoDB" id="9813334at2"/>
<evidence type="ECO:0000256" key="5">
    <source>
        <dbReference type="ARBA" id="ARBA00023274"/>
    </source>
</evidence>
<evidence type="ECO:0000256" key="2">
    <source>
        <dbReference type="ARBA" id="ARBA00022730"/>
    </source>
</evidence>
<accession>A0A088MZB3</accession>
<dbReference type="InterPro" id="IPR028909">
    <property type="entry name" value="bL21-like"/>
</dbReference>
<evidence type="ECO:0000313" key="9">
    <source>
        <dbReference type="Proteomes" id="UP000067325"/>
    </source>
</evidence>
<reference evidence="8 9" key="1">
    <citation type="journal article" date="2014" name="MBio">
        <title>Differential genome evolution between companion symbionts in an insect-bacterial symbiosis.</title>
        <authorList>
            <person name="Bennett G.M."/>
            <person name="McCutcheon J.P."/>
            <person name="MacDonald B.R."/>
            <person name="Romanovicz D."/>
            <person name="Moran N.A."/>
        </authorList>
    </citation>
    <scope>NUCLEOTIDE SEQUENCE [LARGE SCALE GENOMIC DNA]</scope>
    <source>
        <strain evidence="8 9">BGSS</strain>
    </source>
</reference>
<protein>
    <recommendedName>
        <fullName evidence="6">Large ribosomal subunit protein bL21</fullName>
    </recommendedName>
</protein>
<dbReference type="Proteomes" id="UP000067325">
    <property type="component" value="Chromosome"/>
</dbReference>
<dbReference type="PANTHER" id="PTHR21349">
    <property type="entry name" value="50S RIBOSOMAL PROTEIN L21"/>
    <property type="match status" value="1"/>
</dbReference>
<dbReference type="EMBL" id="CP008985">
    <property type="protein sequence ID" value="AIN47564.1"/>
    <property type="molecule type" value="Genomic_DNA"/>
</dbReference>
<dbReference type="GO" id="GO:0019843">
    <property type="term" value="F:rRNA binding"/>
    <property type="evidence" value="ECO:0007669"/>
    <property type="project" value="UniProtKB-UniRule"/>
</dbReference>
<dbReference type="SUPFAM" id="SSF141091">
    <property type="entry name" value="L21p-like"/>
    <property type="match status" value="1"/>
</dbReference>
<evidence type="ECO:0000256" key="6">
    <source>
        <dbReference type="HAMAP-Rule" id="MF_01363"/>
    </source>
</evidence>
<dbReference type="AlphaFoldDB" id="A0A088MZB3"/>
<keyword evidence="5 6" id="KW-0687">Ribonucleoprotein</keyword>
<gene>
    <name evidence="6" type="primary">rplU</name>
    <name evidence="8" type="ORF">IM45_1407</name>
</gene>
<keyword evidence="2 6" id="KW-0699">rRNA-binding</keyword>
<dbReference type="RefSeq" id="WP_038499390.1">
    <property type="nucleotide sequence ID" value="NZ_CP008985.1"/>
</dbReference>
<dbReference type="PANTHER" id="PTHR21349:SF0">
    <property type="entry name" value="LARGE RIBOSOMAL SUBUNIT PROTEIN BL21M"/>
    <property type="match status" value="1"/>
</dbReference>
<comment type="function">
    <text evidence="6 7">This protein binds to 23S rRNA in the presence of protein L20.</text>
</comment>
<dbReference type="NCBIfam" id="TIGR00061">
    <property type="entry name" value="L21"/>
    <property type="match status" value="1"/>
</dbReference>
<dbReference type="Pfam" id="PF00829">
    <property type="entry name" value="Ribosomal_L21p"/>
    <property type="match status" value="1"/>
</dbReference>
<dbReference type="GO" id="GO:0005737">
    <property type="term" value="C:cytoplasm"/>
    <property type="evidence" value="ECO:0007669"/>
    <property type="project" value="UniProtKB-ARBA"/>
</dbReference>
<evidence type="ECO:0000313" key="8">
    <source>
        <dbReference type="EMBL" id="AIN47564.1"/>
    </source>
</evidence>
<proteinExistence type="inferred from homology"/>
<name>A0A088MZB3_9GAMM</name>
<sequence>MYAIFQNGGKQYRVREGQTVRLEKLNIATDSTIEFNEVMMITTSDNIHIGNPLINHGKITARVIAHGRGKKLNIIKFRRRKHSRKHHGHRQWFTEVEVTSIKV</sequence>
<dbReference type="KEGG" id="bcib:IM45_1407"/>
<dbReference type="GO" id="GO:0005840">
    <property type="term" value="C:ribosome"/>
    <property type="evidence" value="ECO:0007669"/>
    <property type="project" value="UniProtKB-KW"/>
</dbReference>
<comment type="similarity">
    <text evidence="1 6 7">Belongs to the bacterial ribosomal protein bL21 family.</text>
</comment>
<dbReference type="GO" id="GO:0006412">
    <property type="term" value="P:translation"/>
    <property type="evidence" value="ECO:0007669"/>
    <property type="project" value="UniProtKB-UniRule"/>
</dbReference>
<dbReference type="HAMAP" id="MF_01363">
    <property type="entry name" value="Ribosomal_bL21"/>
    <property type="match status" value="1"/>
</dbReference>
<evidence type="ECO:0000256" key="3">
    <source>
        <dbReference type="ARBA" id="ARBA00022884"/>
    </source>
</evidence>
<comment type="subunit">
    <text evidence="6">Part of the 50S ribosomal subunit. Contacts protein L20.</text>
</comment>
<keyword evidence="4 6" id="KW-0689">Ribosomal protein</keyword>
<dbReference type="InterPro" id="IPR018258">
    <property type="entry name" value="Ribosomal_bL21_CS"/>
</dbReference>
<evidence type="ECO:0000256" key="7">
    <source>
        <dbReference type="RuleBase" id="RU000562"/>
    </source>
</evidence>
<dbReference type="GO" id="GO:1990904">
    <property type="term" value="C:ribonucleoprotein complex"/>
    <property type="evidence" value="ECO:0007669"/>
    <property type="project" value="UniProtKB-KW"/>
</dbReference>
<dbReference type="InterPro" id="IPR036164">
    <property type="entry name" value="bL21-like_sf"/>
</dbReference>
<dbReference type="PROSITE" id="PS01169">
    <property type="entry name" value="RIBOSOMAL_L21"/>
    <property type="match status" value="1"/>
</dbReference>
<dbReference type="InterPro" id="IPR001787">
    <property type="entry name" value="Ribosomal_bL21"/>
</dbReference>